<proteinExistence type="predicted"/>
<dbReference type="Gene3D" id="3.10.450.50">
    <property type="match status" value="1"/>
</dbReference>
<dbReference type="InterPro" id="IPR032710">
    <property type="entry name" value="NTF2-like_dom_sf"/>
</dbReference>
<feature type="domain" description="SnoaL-like" evidence="1">
    <location>
        <begin position="24"/>
        <end position="137"/>
    </location>
</feature>
<dbReference type="InterPro" id="IPR037401">
    <property type="entry name" value="SnoaL-like"/>
</dbReference>
<organism evidence="2 3">
    <name type="scientific">Fulvivirga kasyanovii</name>
    <dbReference type="NCBI Taxonomy" id="396812"/>
    <lineage>
        <taxon>Bacteria</taxon>
        <taxon>Pseudomonadati</taxon>
        <taxon>Bacteroidota</taxon>
        <taxon>Cytophagia</taxon>
        <taxon>Cytophagales</taxon>
        <taxon>Fulvivirgaceae</taxon>
        <taxon>Fulvivirga</taxon>
    </lineage>
</organism>
<name>A0ABW9RS01_9BACT</name>
<keyword evidence="3" id="KW-1185">Reference proteome</keyword>
<sequence length="152" mass="17541">MKRIMIIILLGCTITGIAQEKEAVNSFLDDWHRAAAEANAEVFFGSIAEDGIYIGTDATERWDKESFWDFSKPYFDKGKAWDFKPYDRQLNFSENGEIIWFSELLDTWMGVCRGSGVLKKTKAGWKIMQYHLSVTVPNDDIQEFIKLIVKEN</sequence>
<dbReference type="Proteomes" id="UP000798808">
    <property type="component" value="Unassembled WGS sequence"/>
</dbReference>
<evidence type="ECO:0000259" key="1">
    <source>
        <dbReference type="Pfam" id="PF13474"/>
    </source>
</evidence>
<gene>
    <name evidence="2" type="ORF">E1163_16965</name>
</gene>
<evidence type="ECO:0000313" key="2">
    <source>
        <dbReference type="EMBL" id="MTI26650.1"/>
    </source>
</evidence>
<comment type="caution">
    <text evidence="2">The sequence shown here is derived from an EMBL/GenBank/DDBJ whole genome shotgun (WGS) entry which is preliminary data.</text>
</comment>
<dbReference type="SUPFAM" id="SSF54427">
    <property type="entry name" value="NTF2-like"/>
    <property type="match status" value="1"/>
</dbReference>
<dbReference type="EMBL" id="SMLW01000591">
    <property type="protein sequence ID" value="MTI26650.1"/>
    <property type="molecule type" value="Genomic_DNA"/>
</dbReference>
<protein>
    <recommendedName>
        <fullName evidence="1">SnoaL-like domain-containing protein</fullName>
    </recommendedName>
</protein>
<dbReference type="Pfam" id="PF13474">
    <property type="entry name" value="SnoaL_3"/>
    <property type="match status" value="1"/>
</dbReference>
<evidence type="ECO:0000313" key="3">
    <source>
        <dbReference type="Proteomes" id="UP000798808"/>
    </source>
</evidence>
<reference evidence="2 3" key="1">
    <citation type="submission" date="2019-02" db="EMBL/GenBank/DDBJ databases">
        <authorList>
            <person name="Goldberg S.R."/>
            <person name="Haltli B.A."/>
            <person name="Correa H."/>
            <person name="Russell K.G."/>
        </authorList>
    </citation>
    <scope>NUCLEOTIDE SEQUENCE [LARGE SCALE GENOMIC DNA]</scope>
    <source>
        <strain evidence="2 3">JCM 16186</strain>
    </source>
</reference>
<dbReference type="RefSeq" id="WP_155173661.1">
    <property type="nucleotide sequence ID" value="NZ_BAAAFL010000027.1"/>
</dbReference>
<accession>A0ABW9RS01</accession>